<evidence type="ECO:0000313" key="5">
    <source>
        <dbReference type="EnsemblPlants" id="Kaladp0033s0195.1.v1.1"/>
    </source>
</evidence>
<accession>A0A7N0TDY6</accession>
<dbReference type="PANTHER" id="PTHR33710">
    <property type="entry name" value="BNAC02G09200D PROTEIN"/>
    <property type="match status" value="1"/>
</dbReference>
<evidence type="ECO:0000256" key="2">
    <source>
        <dbReference type="SAM" id="Coils"/>
    </source>
</evidence>
<keyword evidence="6" id="KW-1185">Reference proteome</keyword>
<dbReference type="Proteomes" id="UP000594263">
    <property type="component" value="Unplaced"/>
</dbReference>
<sequence length="463" mass="51565">MNGNPQDVQPVVYLATKLISAEAAASNKDTDENVQLIPPQNEYATISPTPAINTANNTDSGQKADIGATESPPSSKSISTNATKSPQFSPTPSVVPDSQTAIPFIDPPNSGQHPDDDGFSPAIKRKGRARGTKNQPKKILPRAMTLRSDETQEIKLSPPSFELVKKRFSYNGSWTFLNSHNRLLIGWNTSSILSCQVISSSPQYAHCFIQTASQNFYATFIYAYNQVPSRTTLWSDLSIIATSMSHPWTLLGDFNCLLHTDDRFGRSVSLNEVAELSHFCQRCNLSDIPYTGHKFTWSNKRDGSASVLCKLDRILCNDLWMASFPTSHATFCSPGVSDHCPGILKIPDASSVANPKRRFKFCNAWTLHVTAWQNLQKAKTEAAVRKLEMKLERKRSESMDKIIKKFKKAEKQSQKMRRLLAEEKARSAHHDEAPKWSLRVSPSPVSIHVGSFSCCFTCHALEW</sequence>
<feature type="region of interest" description="Disordered" evidence="3">
    <location>
        <begin position="24"/>
        <end position="137"/>
    </location>
</feature>
<name>A0A7N0TDY6_KALFE</name>
<dbReference type="Gene3D" id="3.60.10.10">
    <property type="entry name" value="Endonuclease/exonuclease/phosphatase"/>
    <property type="match status" value="1"/>
</dbReference>
<feature type="domain" description="Remorin C-terminal" evidence="4">
    <location>
        <begin position="368"/>
        <end position="428"/>
    </location>
</feature>
<dbReference type="InterPro" id="IPR036691">
    <property type="entry name" value="Endo/exonu/phosph_ase_sf"/>
</dbReference>
<dbReference type="Gramene" id="Kaladp0033s0195.1.v1.1">
    <property type="protein sequence ID" value="Kaladp0033s0195.1.v1.1"/>
    <property type="gene ID" value="Kaladp0033s0195.v1.1"/>
</dbReference>
<proteinExistence type="inferred from homology"/>
<reference evidence="5" key="1">
    <citation type="submission" date="2021-01" db="UniProtKB">
        <authorList>
            <consortium name="EnsemblPlants"/>
        </authorList>
    </citation>
    <scope>IDENTIFICATION</scope>
</reference>
<dbReference type="Pfam" id="PF03763">
    <property type="entry name" value="Remorin_C"/>
    <property type="match status" value="1"/>
</dbReference>
<dbReference type="SUPFAM" id="SSF56219">
    <property type="entry name" value="DNase I-like"/>
    <property type="match status" value="1"/>
</dbReference>
<evidence type="ECO:0000256" key="1">
    <source>
        <dbReference type="ARBA" id="ARBA00005711"/>
    </source>
</evidence>
<comment type="similarity">
    <text evidence="1">Belongs to the remorin family.</text>
</comment>
<keyword evidence="2" id="KW-0175">Coiled coil</keyword>
<dbReference type="PANTHER" id="PTHR33710:SF71">
    <property type="entry name" value="ENDONUCLEASE_EXONUCLEASE_PHOSPHATASE DOMAIN-CONTAINING PROTEIN"/>
    <property type="match status" value="1"/>
</dbReference>
<dbReference type="OMA" id="FTCHALE"/>
<dbReference type="AlphaFoldDB" id="A0A7N0TDY6"/>
<evidence type="ECO:0000259" key="4">
    <source>
        <dbReference type="Pfam" id="PF03763"/>
    </source>
</evidence>
<evidence type="ECO:0000256" key="3">
    <source>
        <dbReference type="SAM" id="MobiDB-lite"/>
    </source>
</evidence>
<organism evidence="5 6">
    <name type="scientific">Kalanchoe fedtschenkoi</name>
    <name type="common">Lavender scallops</name>
    <name type="synonym">South American air plant</name>
    <dbReference type="NCBI Taxonomy" id="63787"/>
    <lineage>
        <taxon>Eukaryota</taxon>
        <taxon>Viridiplantae</taxon>
        <taxon>Streptophyta</taxon>
        <taxon>Embryophyta</taxon>
        <taxon>Tracheophyta</taxon>
        <taxon>Spermatophyta</taxon>
        <taxon>Magnoliopsida</taxon>
        <taxon>eudicotyledons</taxon>
        <taxon>Gunneridae</taxon>
        <taxon>Pentapetalae</taxon>
        <taxon>Saxifragales</taxon>
        <taxon>Crassulaceae</taxon>
        <taxon>Kalanchoe</taxon>
    </lineage>
</organism>
<protein>
    <recommendedName>
        <fullName evidence="4">Remorin C-terminal domain-containing protein</fullName>
    </recommendedName>
</protein>
<feature type="compositionally biased region" description="Polar residues" evidence="3">
    <location>
        <begin position="42"/>
        <end position="61"/>
    </location>
</feature>
<feature type="compositionally biased region" description="Basic residues" evidence="3">
    <location>
        <begin position="123"/>
        <end position="137"/>
    </location>
</feature>
<dbReference type="InterPro" id="IPR005516">
    <property type="entry name" value="Remorin_C"/>
</dbReference>
<feature type="coiled-coil region" evidence="2">
    <location>
        <begin position="377"/>
        <end position="426"/>
    </location>
</feature>
<dbReference type="EnsemblPlants" id="Kaladp0033s0195.1.v1.1">
    <property type="protein sequence ID" value="Kaladp0033s0195.1.v1.1"/>
    <property type="gene ID" value="Kaladp0033s0195.v1.1"/>
</dbReference>
<evidence type="ECO:0000313" key="6">
    <source>
        <dbReference type="Proteomes" id="UP000594263"/>
    </source>
</evidence>
<feature type="compositionally biased region" description="Polar residues" evidence="3">
    <location>
        <begin position="71"/>
        <end position="101"/>
    </location>
</feature>